<gene>
    <name evidence="3" type="ORF">QC825_01325</name>
</gene>
<dbReference type="CDD" id="cd03046">
    <property type="entry name" value="GST_N_GTT1_like"/>
    <property type="match status" value="1"/>
</dbReference>
<name>A0ABU1GT13_9GAMM</name>
<evidence type="ECO:0000313" key="3">
    <source>
        <dbReference type="EMBL" id="MDR5894711.1"/>
    </source>
</evidence>
<dbReference type="SFLD" id="SFLDG01150">
    <property type="entry name" value="Main.1:_Beta-like"/>
    <property type="match status" value="1"/>
</dbReference>
<feature type="domain" description="GST N-terminal" evidence="1">
    <location>
        <begin position="1"/>
        <end position="80"/>
    </location>
</feature>
<organism evidence="3 4">
    <name type="scientific">Larsenimonas suaedae</name>
    <dbReference type="NCBI Taxonomy" id="1851019"/>
    <lineage>
        <taxon>Bacteria</taxon>
        <taxon>Pseudomonadati</taxon>
        <taxon>Pseudomonadota</taxon>
        <taxon>Gammaproteobacteria</taxon>
        <taxon>Oceanospirillales</taxon>
        <taxon>Halomonadaceae</taxon>
        <taxon>Larsenimonas</taxon>
    </lineage>
</organism>
<dbReference type="SFLD" id="SFLDS00019">
    <property type="entry name" value="Glutathione_Transferase_(cytos"/>
    <property type="match status" value="1"/>
</dbReference>
<dbReference type="Gene3D" id="1.20.1050.10">
    <property type="match status" value="1"/>
</dbReference>
<proteinExistence type="predicted"/>
<dbReference type="InterPro" id="IPR004045">
    <property type="entry name" value="Glutathione_S-Trfase_N"/>
</dbReference>
<feature type="domain" description="GST C-terminal" evidence="2">
    <location>
        <begin position="85"/>
        <end position="203"/>
    </location>
</feature>
<dbReference type="InterPro" id="IPR036282">
    <property type="entry name" value="Glutathione-S-Trfase_C_sf"/>
</dbReference>
<dbReference type="InterPro" id="IPR010987">
    <property type="entry name" value="Glutathione-S-Trfase_C-like"/>
</dbReference>
<evidence type="ECO:0000259" key="1">
    <source>
        <dbReference type="PROSITE" id="PS50404"/>
    </source>
</evidence>
<dbReference type="PANTHER" id="PTHR44051">
    <property type="entry name" value="GLUTATHIONE S-TRANSFERASE-RELATED"/>
    <property type="match status" value="1"/>
</dbReference>
<dbReference type="RefSeq" id="WP_251593105.1">
    <property type="nucleotide sequence ID" value="NZ_JAMLJI010000002.1"/>
</dbReference>
<dbReference type="SUPFAM" id="SSF52833">
    <property type="entry name" value="Thioredoxin-like"/>
    <property type="match status" value="1"/>
</dbReference>
<dbReference type="InterPro" id="IPR040079">
    <property type="entry name" value="Glutathione_S-Trfase"/>
</dbReference>
<dbReference type="PROSITE" id="PS50405">
    <property type="entry name" value="GST_CTER"/>
    <property type="match status" value="1"/>
</dbReference>
<dbReference type="Pfam" id="PF02798">
    <property type="entry name" value="GST_N"/>
    <property type="match status" value="1"/>
</dbReference>
<comment type="caution">
    <text evidence="3">The sequence shown here is derived from an EMBL/GenBank/DDBJ whole genome shotgun (WGS) entry which is preliminary data.</text>
</comment>
<dbReference type="PROSITE" id="PS50404">
    <property type="entry name" value="GST_NTER"/>
    <property type="match status" value="1"/>
</dbReference>
<dbReference type="SFLD" id="SFLDG00358">
    <property type="entry name" value="Main_(cytGST)"/>
    <property type="match status" value="1"/>
</dbReference>
<dbReference type="InterPro" id="IPR036249">
    <property type="entry name" value="Thioredoxin-like_sf"/>
</dbReference>
<reference evidence="3 4" key="1">
    <citation type="submission" date="2023-04" db="EMBL/GenBank/DDBJ databases">
        <title>A long-awaited taxogenomic arrangement of the family Halomonadaceae.</title>
        <authorList>
            <person name="De La Haba R."/>
            <person name="Chuvochina M."/>
            <person name="Wittouck S."/>
            <person name="Arahal D.R."/>
            <person name="Sanchez-Porro C."/>
            <person name="Hugenholtz P."/>
            <person name="Ventosa A."/>
        </authorList>
    </citation>
    <scope>NUCLEOTIDE SEQUENCE [LARGE SCALE GENOMIC DNA]</scope>
    <source>
        <strain evidence="3 4">DSM 22428</strain>
    </source>
</reference>
<evidence type="ECO:0000259" key="2">
    <source>
        <dbReference type="PROSITE" id="PS50405"/>
    </source>
</evidence>
<evidence type="ECO:0000313" key="4">
    <source>
        <dbReference type="Proteomes" id="UP001269375"/>
    </source>
</evidence>
<protein>
    <submittedName>
        <fullName evidence="3">Glutathione S-transferase family protein</fullName>
    </submittedName>
</protein>
<dbReference type="EMBL" id="JARWAO010000001">
    <property type="protein sequence ID" value="MDR5894711.1"/>
    <property type="molecule type" value="Genomic_DNA"/>
</dbReference>
<keyword evidence="4" id="KW-1185">Reference proteome</keyword>
<dbReference type="Proteomes" id="UP001269375">
    <property type="component" value="Unassembled WGS sequence"/>
</dbReference>
<sequence length="203" mass="23171">MIVLYGYPHSRSARVAWVLEELGLDYEYRMVDLKSGSGQQPEHLARHPDGKVPVLCDGDLTLFESAAICRYLAAQYGKGRLLPECIAEQAVIDQWLSFVTTELEQPLWTQAKHSFLFPEAQRREEIIPVARWEFDKAVQALQRRFDGKGYVTGTLSLADLFLAQTLAWARGMVKHELPESLDTYTNELIARPAFERARKREAC</sequence>
<dbReference type="PANTHER" id="PTHR44051:SF8">
    <property type="entry name" value="GLUTATHIONE S-TRANSFERASE GSTA"/>
    <property type="match status" value="1"/>
</dbReference>
<accession>A0ABU1GT13</accession>
<dbReference type="Gene3D" id="3.40.30.10">
    <property type="entry name" value="Glutaredoxin"/>
    <property type="match status" value="1"/>
</dbReference>
<dbReference type="SUPFAM" id="SSF47616">
    <property type="entry name" value="GST C-terminal domain-like"/>
    <property type="match status" value="1"/>
</dbReference>